<dbReference type="RefSeq" id="WP_068535782.1">
    <property type="nucleotide sequence ID" value="NZ_LVJH01000040.1"/>
</dbReference>
<dbReference type="AlphaFoldDB" id="A0A169ZIG6"/>
<feature type="transmembrane region" description="Helical" evidence="1">
    <location>
        <begin position="98"/>
        <end position="115"/>
    </location>
</feature>
<organism evidence="2 3">
    <name type="scientific">Paenibacillus glacialis</name>
    <dbReference type="NCBI Taxonomy" id="494026"/>
    <lineage>
        <taxon>Bacteria</taxon>
        <taxon>Bacillati</taxon>
        <taxon>Bacillota</taxon>
        <taxon>Bacilli</taxon>
        <taxon>Bacillales</taxon>
        <taxon>Paenibacillaceae</taxon>
        <taxon>Paenibacillus</taxon>
    </lineage>
</organism>
<comment type="caution">
    <text evidence="2">The sequence shown here is derived from an EMBL/GenBank/DDBJ whole genome shotgun (WGS) entry which is preliminary data.</text>
</comment>
<dbReference type="InterPro" id="IPR017195">
    <property type="entry name" value="ABC_thiamin-permease_prd"/>
</dbReference>
<sequence>MLSFLKWKREPFTTLEIVLMAMLATANAVMTFYLSFINKILNSAGGPIATATIVGLYMIYGLLAYYIIRKPGTAMITYGIGGTIQCFVGTSYGIASVIVAAVCYMVVAELMFAILRYKRWGIGALMLVGGAMVPLWFFFAAYMFGYTAWGWQILSIAFVVRVLSGMLLCGLMTKLLGDSLERTGILRRYKIRKEESSYVTGSH</sequence>
<protein>
    <submittedName>
        <fullName evidence="2">Uncharacterized protein</fullName>
    </submittedName>
</protein>
<feature type="transmembrane region" description="Helical" evidence="1">
    <location>
        <begin position="122"/>
        <end position="143"/>
    </location>
</feature>
<dbReference type="EMBL" id="LVJH01000040">
    <property type="protein sequence ID" value="OAB39844.1"/>
    <property type="molecule type" value="Genomic_DNA"/>
</dbReference>
<keyword evidence="3" id="KW-1185">Reference proteome</keyword>
<gene>
    <name evidence="2" type="ORF">PGLA_18535</name>
</gene>
<dbReference type="Pfam" id="PF09819">
    <property type="entry name" value="ABC_cobalt"/>
    <property type="match status" value="1"/>
</dbReference>
<accession>A0A169ZIG6</accession>
<feature type="transmembrane region" description="Helical" evidence="1">
    <location>
        <begin position="48"/>
        <end position="68"/>
    </location>
</feature>
<feature type="transmembrane region" description="Helical" evidence="1">
    <location>
        <begin position="149"/>
        <end position="172"/>
    </location>
</feature>
<dbReference type="STRING" id="494026.PGLA_18535"/>
<evidence type="ECO:0000256" key="1">
    <source>
        <dbReference type="SAM" id="Phobius"/>
    </source>
</evidence>
<evidence type="ECO:0000313" key="2">
    <source>
        <dbReference type="EMBL" id="OAB39844.1"/>
    </source>
</evidence>
<keyword evidence="1" id="KW-1133">Transmembrane helix</keyword>
<reference evidence="2 3" key="1">
    <citation type="submission" date="2016-03" db="EMBL/GenBank/DDBJ databases">
        <title>Draft genome sequence of Paenibacillus glacialis DSM 22343.</title>
        <authorList>
            <person name="Shin S.-K."/>
            <person name="Yi H."/>
        </authorList>
    </citation>
    <scope>NUCLEOTIDE SEQUENCE [LARGE SCALE GENOMIC DNA]</scope>
    <source>
        <strain evidence="2 3">DSM 22343</strain>
    </source>
</reference>
<dbReference type="Proteomes" id="UP000076967">
    <property type="component" value="Unassembled WGS sequence"/>
</dbReference>
<proteinExistence type="predicted"/>
<feature type="transmembrane region" description="Helical" evidence="1">
    <location>
        <begin position="12"/>
        <end position="36"/>
    </location>
</feature>
<evidence type="ECO:0000313" key="3">
    <source>
        <dbReference type="Proteomes" id="UP000076967"/>
    </source>
</evidence>
<keyword evidence="1" id="KW-0812">Transmembrane</keyword>
<name>A0A169ZIG6_9BACL</name>
<keyword evidence="1" id="KW-0472">Membrane</keyword>
<dbReference type="OrthoDB" id="8017424at2"/>